<keyword evidence="3" id="KW-1185">Reference proteome</keyword>
<accession>A0A5B7IEK5</accession>
<organism evidence="2 3">
    <name type="scientific">Portunus trituberculatus</name>
    <name type="common">Swimming crab</name>
    <name type="synonym">Neptunus trituberculatus</name>
    <dbReference type="NCBI Taxonomy" id="210409"/>
    <lineage>
        <taxon>Eukaryota</taxon>
        <taxon>Metazoa</taxon>
        <taxon>Ecdysozoa</taxon>
        <taxon>Arthropoda</taxon>
        <taxon>Crustacea</taxon>
        <taxon>Multicrustacea</taxon>
        <taxon>Malacostraca</taxon>
        <taxon>Eumalacostraca</taxon>
        <taxon>Eucarida</taxon>
        <taxon>Decapoda</taxon>
        <taxon>Pleocyemata</taxon>
        <taxon>Brachyura</taxon>
        <taxon>Eubrachyura</taxon>
        <taxon>Portunoidea</taxon>
        <taxon>Portunidae</taxon>
        <taxon>Portuninae</taxon>
        <taxon>Portunus</taxon>
    </lineage>
</organism>
<dbReference type="EMBL" id="VSRR010054758">
    <property type="protein sequence ID" value="MPC80693.1"/>
    <property type="molecule type" value="Genomic_DNA"/>
</dbReference>
<dbReference type="AlphaFoldDB" id="A0A5B7IEK5"/>
<comment type="caution">
    <text evidence="2">The sequence shown here is derived from an EMBL/GenBank/DDBJ whole genome shotgun (WGS) entry which is preliminary data.</text>
</comment>
<name>A0A5B7IEK5_PORTR</name>
<sequence>MNMETRPGIEMVKQMISYSFPFFRITSCPKPLKPSASTSLPAETCGGGGGEEAIQDSAPQYN</sequence>
<proteinExistence type="predicted"/>
<gene>
    <name evidence="2" type="ORF">E2C01_075280</name>
</gene>
<evidence type="ECO:0000313" key="2">
    <source>
        <dbReference type="EMBL" id="MPC80693.1"/>
    </source>
</evidence>
<protein>
    <submittedName>
        <fullName evidence="2">Uncharacterized protein</fullName>
    </submittedName>
</protein>
<dbReference type="Proteomes" id="UP000324222">
    <property type="component" value="Unassembled WGS sequence"/>
</dbReference>
<evidence type="ECO:0000256" key="1">
    <source>
        <dbReference type="SAM" id="MobiDB-lite"/>
    </source>
</evidence>
<feature type="region of interest" description="Disordered" evidence="1">
    <location>
        <begin position="32"/>
        <end position="62"/>
    </location>
</feature>
<reference evidence="2 3" key="1">
    <citation type="submission" date="2019-05" db="EMBL/GenBank/DDBJ databases">
        <title>Another draft genome of Portunus trituberculatus and its Hox gene families provides insights of decapod evolution.</title>
        <authorList>
            <person name="Jeong J.-H."/>
            <person name="Song I."/>
            <person name="Kim S."/>
            <person name="Choi T."/>
            <person name="Kim D."/>
            <person name="Ryu S."/>
            <person name="Kim W."/>
        </authorList>
    </citation>
    <scope>NUCLEOTIDE SEQUENCE [LARGE SCALE GENOMIC DNA]</scope>
    <source>
        <tissue evidence="2">Muscle</tissue>
    </source>
</reference>
<evidence type="ECO:0000313" key="3">
    <source>
        <dbReference type="Proteomes" id="UP000324222"/>
    </source>
</evidence>